<dbReference type="Proteomes" id="UP000324222">
    <property type="component" value="Unassembled WGS sequence"/>
</dbReference>
<accession>A0A5B7DEP3</accession>
<reference evidence="1 2" key="1">
    <citation type="submission" date="2019-05" db="EMBL/GenBank/DDBJ databases">
        <title>Another draft genome of Portunus trituberculatus and its Hox gene families provides insights of decapod evolution.</title>
        <authorList>
            <person name="Jeong J.-H."/>
            <person name="Song I."/>
            <person name="Kim S."/>
            <person name="Choi T."/>
            <person name="Kim D."/>
            <person name="Ryu S."/>
            <person name="Kim W."/>
        </authorList>
    </citation>
    <scope>NUCLEOTIDE SEQUENCE [LARGE SCALE GENOMIC DNA]</scope>
    <source>
        <tissue evidence="1">Muscle</tissue>
    </source>
</reference>
<evidence type="ECO:0000313" key="1">
    <source>
        <dbReference type="EMBL" id="MPC19689.1"/>
    </source>
</evidence>
<gene>
    <name evidence="1" type="ORF">E2C01_012616</name>
</gene>
<evidence type="ECO:0000313" key="2">
    <source>
        <dbReference type="Proteomes" id="UP000324222"/>
    </source>
</evidence>
<sequence>MKIVVVRQQSVSEYWPTPHTRHPRLEESIAVPFTLHSLPVVDSPNTAIPHTVTLQPSHHTLPGHSAKMECLS</sequence>
<organism evidence="1 2">
    <name type="scientific">Portunus trituberculatus</name>
    <name type="common">Swimming crab</name>
    <name type="synonym">Neptunus trituberculatus</name>
    <dbReference type="NCBI Taxonomy" id="210409"/>
    <lineage>
        <taxon>Eukaryota</taxon>
        <taxon>Metazoa</taxon>
        <taxon>Ecdysozoa</taxon>
        <taxon>Arthropoda</taxon>
        <taxon>Crustacea</taxon>
        <taxon>Multicrustacea</taxon>
        <taxon>Malacostraca</taxon>
        <taxon>Eumalacostraca</taxon>
        <taxon>Eucarida</taxon>
        <taxon>Decapoda</taxon>
        <taxon>Pleocyemata</taxon>
        <taxon>Brachyura</taxon>
        <taxon>Eubrachyura</taxon>
        <taxon>Portunoidea</taxon>
        <taxon>Portunidae</taxon>
        <taxon>Portuninae</taxon>
        <taxon>Portunus</taxon>
    </lineage>
</organism>
<keyword evidence="2" id="KW-1185">Reference proteome</keyword>
<protein>
    <submittedName>
        <fullName evidence="1">Uncharacterized protein</fullName>
    </submittedName>
</protein>
<name>A0A5B7DEP3_PORTR</name>
<dbReference type="EMBL" id="VSRR010000793">
    <property type="protein sequence ID" value="MPC19689.1"/>
    <property type="molecule type" value="Genomic_DNA"/>
</dbReference>
<proteinExistence type="predicted"/>
<comment type="caution">
    <text evidence="1">The sequence shown here is derived from an EMBL/GenBank/DDBJ whole genome shotgun (WGS) entry which is preliminary data.</text>
</comment>
<dbReference type="AlphaFoldDB" id="A0A5B7DEP3"/>